<dbReference type="OrthoDB" id="9956856at2"/>
<protein>
    <submittedName>
        <fullName evidence="2">Uncharacterized protein</fullName>
    </submittedName>
</protein>
<keyword evidence="3" id="KW-1185">Reference proteome</keyword>
<evidence type="ECO:0000313" key="3">
    <source>
        <dbReference type="Proteomes" id="UP000185725"/>
    </source>
</evidence>
<gene>
    <name evidence="2" type="ORF">NCTC13560_00013</name>
    <name evidence="1" type="ORF">SAMN05421682_104191</name>
</gene>
<proteinExistence type="predicted"/>
<dbReference type="Proteomes" id="UP000185725">
    <property type="component" value="Unassembled WGS sequence"/>
</dbReference>
<dbReference type="EMBL" id="FTMF01000004">
    <property type="protein sequence ID" value="SIQ35410.1"/>
    <property type="molecule type" value="Genomic_DNA"/>
</dbReference>
<evidence type="ECO:0000313" key="1">
    <source>
        <dbReference type="EMBL" id="SIQ35410.1"/>
    </source>
</evidence>
<dbReference type="AlphaFoldDB" id="A0A381F3T0"/>
<evidence type="ECO:0000313" key="2">
    <source>
        <dbReference type="EMBL" id="SUX41221.1"/>
    </source>
</evidence>
<sequence>MAKQTQETEKKTVEENPVLEVKDFVSSPTKSKSLPVLKRGEILISEADESGKEVNHFISNQKTFDDFYSKNKKFSIKKK</sequence>
<dbReference type="KEGG" id="cil:EG358_13875"/>
<name>A0A381F3T0_9FLAO</name>
<evidence type="ECO:0000313" key="4">
    <source>
        <dbReference type="Proteomes" id="UP000255231"/>
    </source>
</evidence>
<accession>A0A381F3T0</accession>
<reference evidence="2 4" key="2">
    <citation type="submission" date="2018-06" db="EMBL/GenBank/DDBJ databases">
        <authorList>
            <consortium name="Pathogen Informatics"/>
            <person name="Doyle S."/>
        </authorList>
    </citation>
    <scope>NUCLEOTIDE SEQUENCE [LARGE SCALE GENOMIC DNA]</scope>
    <source>
        <strain evidence="2 4">NCTC13560</strain>
    </source>
</reference>
<organism evidence="2 4">
    <name type="scientific">Chryseobacterium indoltheticum</name>
    <dbReference type="NCBI Taxonomy" id="254"/>
    <lineage>
        <taxon>Bacteria</taxon>
        <taxon>Pseudomonadati</taxon>
        <taxon>Bacteroidota</taxon>
        <taxon>Flavobacteriia</taxon>
        <taxon>Flavobacteriales</taxon>
        <taxon>Weeksellaceae</taxon>
        <taxon>Chryseobacterium group</taxon>
        <taxon>Chryseobacterium</taxon>
    </lineage>
</organism>
<dbReference type="GeneID" id="303674796"/>
<dbReference type="EMBL" id="UFVS01000001">
    <property type="protein sequence ID" value="SUX41221.1"/>
    <property type="molecule type" value="Genomic_DNA"/>
</dbReference>
<dbReference type="RefSeq" id="WP_076559762.1">
    <property type="nucleotide sequence ID" value="NZ_CP033929.1"/>
</dbReference>
<dbReference type="Proteomes" id="UP000255231">
    <property type="component" value="Unassembled WGS sequence"/>
</dbReference>
<reference evidence="1 3" key="1">
    <citation type="submission" date="2017-01" db="EMBL/GenBank/DDBJ databases">
        <authorList>
            <person name="Varghese N."/>
            <person name="Submissions S."/>
        </authorList>
    </citation>
    <scope>NUCLEOTIDE SEQUENCE [LARGE SCALE GENOMIC DNA]</scope>
    <source>
        <strain evidence="1 3">ATCC 27950</strain>
    </source>
</reference>